<gene>
    <name evidence="1" type="ORF">PISMIDRAFT_689589</name>
</gene>
<dbReference type="EMBL" id="KN834096">
    <property type="protein sequence ID" value="KIK12301.1"/>
    <property type="molecule type" value="Genomic_DNA"/>
</dbReference>
<proteinExistence type="predicted"/>
<organism evidence="1 2">
    <name type="scientific">Pisolithus microcarpus 441</name>
    <dbReference type="NCBI Taxonomy" id="765257"/>
    <lineage>
        <taxon>Eukaryota</taxon>
        <taxon>Fungi</taxon>
        <taxon>Dikarya</taxon>
        <taxon>Basidiomycota</taxon>
        <taxon>Agaricomycotina</taxon>
        <taxon>Agaricomycetes</taxon>
        <taxon>Agaricomycetidae</taxon>
        <taxon>Boletales</taxon>
        <taxon>Sclerodermatineae</taxon>
        <taxon>Pisolithaceae</taxon>
        <taxon>Pisolithus</taxon>
    </lineage>
</organism>
<reference evidence="2" key="2">
    <citation type="submission" date="2015-01" db="EMBL/GenBank/DDBJ databases">
        <title>Evolutionary Origins and Diversification of the Mycorrhizal Mutualists.</title>
        <authorList>
            <consortium name="DOE Joint Genome Institute"/>
            <consortium name="Mycorrhizal Genomics Consortium"/>
            <person name="Kohler A."/>
            <person name="Kuo A."/>
            <person name="Nagy L.G."/>
            <person name="Floudas D."/>
            <person name="Copeland A."/>
            <person name="Barry K.W."/>
            <person name="Cichocki N."/>
            <person name="Veneault-Fourrey C."/>
            <person name="LaButti K."/>
            <person name="Lindquist E.A."/>
            <person name="Lipzen A."/>
            <person name="Lundell T."/>
            <person name="Morin E."/>
            <person name="Murat C."/>
            <person name="Riley R."/>
            <person name="Ohm R."/>
            <person name="Sun H."/>
            <person name="Tunlid A."/>
            <person name="Henrissat B."/>
            <person name="Grigoriev I.V."/>
            <person name="Hibbett D.S."/>
            <person name="Martin F."/>
        </authorList>
    </citation>
    <scope>NUCLEOTIDE SEQUENCE [LARGE SCALE GENOMIC DNA]</scope>
    <source>
        <strain evidence="2">441</strain>
    </source>
</reference>
<dbReference type="HOGENOM" id="CLU_2758772_0_0_1"/>
<dbReference type="Proteomes" id="UP000054018">
    <property type="component" value="Unassembled WGS sequence"/>
</dbReference>
<keyword evidence="2" id="KW-1185">Reference proteome</keyword>
<feature type="non-terminal residue" evidence="1">
    <location>
        <position position="1"/>
    </location>
</feature>
<reference evidence="1 2" key="1">
    <citation type="submission" date="2014-04" db="EMBL/GenBank/DDBJ databases">
        <authorList>
            <consortium name="DOE Joint Genome Institute"/>
            <person name="Kuo A."/>
            <person name="Kohler A."/>
            <person name="Costa M.D."/>
            <person name="Nagy L.G."/>
            <person name="Floudas D."/>
            <person name="Copeland A."/>
            <person name="Barry K.W."/>
            <person name="Cichocki N."/>
            <person name="Veneault-Fourrey C."/>
            <person name="LaButti K."/>
            <person name="Lindquist E.A."/>
            <person name="Lipzen A."/>
            <person name="Lundell T."/>
            <person name="Morin E."/>
            <person name="Murat C."/>
            <person name="Sun H."/>
            <person name="Tunlid A."/>
            <person name="Henrissat B."/>
            <person name="Grigoriev I.V."/>
            <person name="Hibbett D.S."/>
            <person name="Martin F."/>
            <person name="Nordberg H.P."/>
            <person name="Cantor M.N."/>
            <person name="Hua S.X."/>
        </authorList>
    </citation>
    <scope>NUCLEOTIDE SEQUENCE [LARGE SCALE GENOMIC DNA]</scope>
    <source>
        <strain evidence="1 2">441</strain>
    </source>
</reference>
<accession>A0A0C9Y5L6</accession>
<evidence type="ECO:0000313" key="1">
    <source>
        <dbReference type="EMBL" id="KIK12301.1"/>
    </source>
</evidence>
<sequence>LLTSELARVCLPAEAQLQLHWFVAAVHHWLPNDRVRERLSLAVVGYIGRQFSTVAEPTKCRPAGVLGNPR</sequence>
<dbReference type="AlphaFoldDB" id="A0A0C9Y5L6"/>
<evidence type="ECO:0000313" key="2">
    <source>
        <dbReference type="Proteomes" id="UP000054018"/>
    </source>
</evidence>
<protein>
    <submittedName>
        <fullName evidence="1">Uncharacterized protein</fullName>
    </submittedName>
</protein>
<name>A0A0C9Y5L6_9AGAM</name>